<keyword evidence="1" id="KW-0805">Transcription regulation</keyword>
<name>A0A1M6C7G1_9FLAO</name>
<dbReference type="PROSITE" id="PS01124">
    <property type="entry name" value="HTH_ARAC_FAMILY_2"/>
    <property type="match status" value="1"/>
</dbReference>
<dbReference type="InterPro" id="IPR018060">
    <property type="entry name" value="HTH_AraC"/>
</dbReference>
<dbReference type="SMART" id="SM00342">
    <property type="entry name" value="HTH_ARAC"/>
    <property type="match status" value="1"/>
</dbReference>
<proteinExistence type="predicted"/>
<dbReference type="Gene3D" id="1.25.40.10">
    <property type="entry name" value="Tetratricopeptide repeat domain"/>
    <property type="match status" value="2"/>
</dbReference>
<dbReference type="SUPFAM" id="SSF46689">
    <property type="entry name" value="Homeodomain-like"/>
    <property type="match status" value="1"/>
</dbReference>
<dbReference type="GO" id="GO:0003700">
    <property type="term" value="F:DNA-binding transcription factor activity"/>
    <property type="evidence" value="ECO:0007669"/>
    <property type="project" value="InterPro"/>
</dbReference>
<dbReference type="EMBL" id="FQYV01000003">
    <property type="protein sequence ID" value="SHI56638.1"/>
    <property type="molecule type" value="Genomic_DNA"/>
</dbReference>
<keyword evidence="2 7" id="KW-0238">DNA-binding</keyword>
<evidence type="ECO:0000256" key="5">
    <source>
        <dbReference type="SAM" id="SignalP"/>
    </source>
</evidence>
<reference evidence="8" key="1">
    <citation type="submission" date="2016-11" db="EMBL/GenBank/DDBJ databases">
        <authorList>
            <person name="Varghese N."/>
            <person name="Submissions S."/>
        </authorList>
    </citation>
    <scope>NUCLEOTIDE SEQUENCE [LARGE SCALE GENOMIC DNA]</scope>
    <source>
        <strain evidence="8">DSM 26349</strain>
    </source>
</reference>
<dbReference type="InterPro" id="IPR011990">
    <property type="entry name" value="TPR-like_helical_dom_sf"/>
</dbReference>
<dbReference type="PANTHER" id="PTHR43280:SF2">
    <property type="entry name" value="HTH-TYPE TRANSCRIPTIONAL REGULATOR EXSA"/>
    <property type="match status" value="1"/>
</dbReference>
<keyword evidence="5" id="KW-0732">Signal</keyword>
<feature type="transmembrane region" description="Helical" evidence="4">
    <location>
        <begin position="387"/>
        <end position="410"/>
    </location>
</feature>
<dbReference type="InterPro" id="IPR009057">
    <property type="entry name" value="Homeodomain-like_sf"/>
</dbReference>
<keyword evidence="4" id="KW-0812">Transmembrane</keyword>
<evidence type="ECO:0000256" key="1">
    <source>
        <dbReference type="ARBA" id="ARBA00023015"/>
    </source>
</evidence>
<dbReference type="RefSeq" id="WP_073215025.1">
    <property type="nucleotide sequence ID" value="NZ_FNNS01000003.1"/>
</dbReference>
<sequence length="571" mass="66790">MKHLLLIFFSIFISTSSFSQSEEELSQLPFDAIKDTIQKYSYSDIEKTITAANAYILKSRSKNDLKHEWIGHNTIALSYYHNRMFKESSEQSEKNMLFAQKHNLRDQEMESLAFLSDLQLIVSDISTQLEYYENLLQLAETYKSDFYKQIAYNKIASVRDVSGDTREAINIRKKSLNFFENKTVDSTFTQKSINSKIAMISFYLSSSYLEIEKIDSAKLYVDKIKQFSEKDLDTCYMAFLYAAEAEIAYTEKRFKEAKKLYHKYFDVCPTEYDLIKINYAYLIGKIELAEGNYRLASEILQKGLDDYNVTSVEEGFMKDYYEKLAEAYKQTGNFERASFYFEKYLTSKEKQTELKDSAKKSLLENEREAFLNEVNLLKTEKERKQSYLNYLMLSASLVILILLFVLLRFYKNKKANEFKFEQLLAKIEAAKQSDEVINTKDADLEEKNSNDVPEDIKQQILEGLKKLEKQEYFLKQECSSYNVAKKIGTNTSYLSKVINSHYGKNFNTYINDLRINYAILRLKNDVIFRSYSIQSIAEEVGYKSADSFTKYFKKDTGLNPSFYIKEIKNIA</sequence>
<evidence type="ECO:0000256" key="2">
    <source>
        <dbReference type="ARBA" id="ARBA00023125"/>
    </source>
</evidence>
<dbReference type="PANTHER" id="PTHR43280">
    <property type="entry name" value="ARAC-FAMILY TRANSCRIPTIONAL REGULATOR"/>
    <property type="match status" value="1"/>
</dbReference>
<dbReference type="OrthoDB" id="5295174at2"/>
<keyword evidence="8" id="KW-1185">Reference proteome</keyword>
<gene>
    <name evidence="7" type="ORF">SAMN04487908_103149</name>
</gene>
<evidence type="ECO:0000259" key="6">
    <source>
        <dbReference type="PROSITE" id="PS01124"/>
    </source>
</evidence>
<dbReference type="AlphaFoldDB" id="A0A1M6C7G1"/>
<feature type="domain" description="HTH araC/xylS-type" evidence="6">
    <location>
        <begin position="482"/>
        <end position="566"/>
    </location>
</feature>
<evidence type="ECO:0000313" key="8">
    <source>
        <dbReference type="Proteomes" id="UP000184172"/>
    </source>
</evidence>
<accession>A0A1M6C7G1</accession>
<evidence type="ECO:0000313" key="7">
    <source>
        <dbReference type="EMBL" id="SHI56638.1"/>
    </source>
</evidence>
<keyword evidence="4" id="KW-0472">Membrane</keyword>
<feature type="chain" id="PRO_5009916283" evidence="5">
    <location>
        <begin position="20"/>
        <end position="571"/>
    </location>
</feature>
<dbReference type="Proteomes" id="UP000184172">
    <property type="component" value="Unassembled WGS sequence"/>
</dbReference>
<keyword evidence="4" id="KW-1133">Transmembrane helix</keyword>
<keyword evidence="3" id="KW-0804">Transcription</keyword>
<organism evidence="7 8">
    <name type="scientific">Aequorivita viscosa</name>
    <dbReference type="NCBI Taxonomy" id="797419"/>
    <lineage>
        <taxon>Bacteria</taxon>
        <taxon>Pseudomonadati</taxon>
        <taxon>Bacteroidota</taxon>
        <taxon>Flavobacteriia</taxon>
        <taxon>Flavobacteriales</taxon>
        <taxon>Flavobacteriaceae</taxon>
        <taxon>Aequorivita</taxon>
    </lineage>
</organism>
<dbReference type="GO" id="GO:0043565">
    <property type="term" value="F:sequence-specific DNA binding"/>
    <property type="evidence" value="ECO:0007669"/>
    <property type="project" value="InterPro"/>
</dbReference>
<feature type="signal peptide" evidence="5">
    <location>
        <begin position="1"/>
        <end position="19"/>
    </location>
</feature>
<protein>
    <submittedName>
        <fullName evidence="7">Two-component response regulator, YesN/AraC family, consists of REC and AraC-type DNA-binding domains</fullName>
    </submittedName>
</protein>
<evidence type="ECO:0000256" key="3">
    <source>
        <dbReference type="ARBA" id="ARBA00023163"/>
    </source>
</evidence>
<dbReference type="Pfam" id="PF12833">
    <property type="entry name" value="HTH_18"/>
    <property type="match status" value="1"/>
</dbReference>
<evidence type="ECO:0000256" key="4">
    <source>
        <dbReference type="SAM" id="Phobius"/>
    </source>
</evidence>
<dbReference type="Gene3D" id="1.10.10.60">
    <property type="entry name" value="Homeodomain-like"/>
    <property type="match status" value="2"/>
</dbReference>
<dbReference type="STRING" id="797419.SAMN05216556_103150"/>
<dbReference type="SUPFAM" id="SSF48452">
    <property type="entry name" value="TPR-like"/>
    <property type="match status" value="2"/>
</dbReference>